<gene>
    <name evidence="4" type="ORF">AAIG11_09960</name>
</gene>
<dbReference type="Pfam" id="PF01973">
    <property type="entry name" value="MptE-like"/>
    <property type="match status" value="1"/>
</dbReference>
<evidence type="ECO:0000313" key="5">
    <source>
        <dbReference type="Proteomes" id="UP001407405"/>
    </source>
</evidence>
<dbReference type="Proteomes" id="UP001407405">
    <property type="component" value="Unassembled WGS sequence"/>
</dbReference>
<dbReference type="InterPro" id="IPR002826">
    <property type="entry name" value="MptE-like"/>
</dbReference>
<dbReference type="PANTHER" id="PTHR41786">
    <property type="entry name" value="MOTILITY ACCESSORY FACTOR MAF"/>
    <property type="match status" value="1"/>
</dbReference>
<comment type="caution">
    <text evidence="4">The sequence shown here is derived from an EMBL/GenBank/DDBJ whole genome shotgun (WGS) entry which is preliminary data.</text>
</comment>
<feature type="domain" description="6-hydroxymethylpterin diphosphokinase MptE-like" evidence="2">
    <location>
        <begin position="186"/>
        <end position="365"/>
    </location>
</feature>
<name>A0ABU9VUG0_9CLOT</name>
<dbReference type="Pfam" id="PF20157">
    <property type="entry name" value="Maf_flag10_N"/>
    <property type="match status" value="1"/>
</dbReference>
<evidence type="ECO:0000313" key="4">
    <source>
        <dbReference type="EMBL" id="MEN1760800.1"/>
    </source>
</evidence>
<dbReference type="RefSeq" id="WP_343186125.1">
    <property type="nucleotide sequence ID" value="NZ_JBCITM010000009.1"/>
</dbReference>
<keyword evidence="1" id="KW-0175">Coiled coil</keyword>
<feature type="coiled-coil region" evidence="1">
    <location>
        <begin position="469"/>
        <end position="503"/>
    </location>
</feature>
<feature type="domain" description="Glycosyltransferase Maf N-terminal" evidence="3">
    <location>
        <begin position="3"/>
        <end position="93"/>
    </location>
</feature>
<evidence type="ECO:0000259" key="3">
    <source>
        <dbReference type="Pfam" id="PF20157"/>
    </source>
</evidence>
<dbReference type="InterPro" id="IPR029063">
    <property type="entry name" value="SAM-dependent_MTases_sf"/>
</dbReference>
<protein>
    <submittedName>
        <fullName evidence="4">6-hydroxymethylpterin diphosphokinase MptE-like protein</fullName>
    </submittedName>
</protein>
<dbReference type="EMBL" id="JBCITM010000009">
    <property type="protein sequence ID" value="MEN1760800.1"/>
    <property type="molecule type" value="Genomic_DNA"/>
</dbReference>
<reference evidence="4 5" key="1">
    <citation type="submission" date="2024-04" db="EMBL/GenBank/DDBJ databases">
        <title>Genome sequencing and metabolic network reconstruction of aminoacids and betaine degradation by Anoxynatronum sibiricum.</title>
        <authorList>
            <person name="Detkova E.N."/>
            <person name="Boltjanskaja Y.V."/>
            <person name="Mardanov A.V."/>
            <person name="Kevbrin V."/>
        </authorList>
    </citation>
    <scope>NUCLEOTIDE SEQUENCE [LARGE SCALE GENOMIC DNA]</scope>
    <source>
        <strain evidence="4 5">Z-7981</strain>
    </source>
</reference>
<dbReference type="InterPro" id="IPR045376">
    <property type="entry name" value="Maf_N"/>
</dbReference>
<dbReference type="PANTHER" id="PTHR41786:SF1">
    <property type="entry name" value="6-HYDROXYMETHYLPTERIN DIPHOSPHOKINASE MPTE-LIKE DOMAIN-CONTAINING PROTEIN"/>
    <property type="match status" value="1"/>
</dbReference>
<dbReference type="SUPFAM" id="SSF53335">
    <property type="entry name" value="S-adenosyl-L-methionine-dependent methyltransferases"/>
    <property type="match status" value="1"/>
</dbReference>
<proteinExistence type="predicted"/>
<accession>A0ABU9VUG0</accession>
<evidence type="ECO:0000256" key="1">
    <source>
        <dbReference type="SAM" id="Coils"/>
    </source>
</evidence>
<evidence type="ECO:0000259" key="2">
    <source>
        <dbReference type="Pfam" id="PF01973"/>
    </source>
</evidence>
<keyword evidence="5" id="KW-1185">Reference proteome</keyword>
<sequence>MSFTNSPEDYAIQVEQARNGQMTASIQMNGRRQYLHSRYDPEREALALLEKEAASIEGQPCLVIFGIGIGYFVKHILERYPTKKLYLFEPEERMLKALSAHHVFSPRKCPQIRAIQGGQEALTMNEFVNTVLRDSHGYFSFLASSGIPKLFPQPYQALQNRLREAVNRKRQDVQVVQHYRTRWMINSIRNIPHIMSTPNIMEQQGAFPNIPALIVAAGPSLMDDLEVIRQIKTEKKAYIFAAGSANRTLLHYGIRPDAVVSYDPQGSNYNVFNQVRQQGITDIPLLFGTSVGYETPDLFPGPKAHFWVNQDFTSPWFFKPEKPSLRAKMPVINDAPSVTIVTLQLLYHLGFSPIILTGQNLAYLNDKVYADTAIGEARSKELQAIGDVEVESVDGEMLTTNRGLLTMKTNLEIAIQGMPGLDLINTTRRGAAIKGTQYQPMEKLLETTLYKSEVATRPLLPDNHEPYLANHFQERLEKLKREKRKFQEALEEMERILSRIHELITTSSSDMSLLQALLPRIDQWLNKMDTNVYNEICLFPAIRVHHEAFARRLDHIAGLSQPEEKFRQIHDDFGHYLTALKKAHEEIAPHIAIVEEELEPALLKLLSFTVMFDQSKDVTPI</sequence>
<organism evidence="4 5">
    <name type="scientific">Anoxynatronum sibiricum</name>
    <dbReference type="NCBI Taxonomy" id="210623"/>
    <lineage>
        <taxon>Bacteria</taxon>
        <taxon>Bacillati</taxon>
        <taxon>Bacillota</taxon>
        <taxon>Clostridia</taxon>
        <taxon>Eubacteriales</taxon>
        <taxon>Clostridiaceae</taxon>
        <taxon>Anoxynatronum</taxon>
    </lineage>
</organism>